<organism evidence="1 2">
    <name type="scientific">Pseudomonas caricapapayae</name>
    <dbReference type="NCBI Taxonomy" id="46678"/>
    <lineage>
        <taxon>Bacteria</taxon>
        <taxon>Pseudomonadati</taxon>
        <taxon>Pseudomonadota</taxon>
        <taxon>Gammaproteobacteria</taxon>
        <taxon>Pseudomonadales</taxon>
        <taxon>Pseudomonadaceae</taxon>
        <taxon>Pseudomonas</taxon>
    </lineage>
</organism>
<proteinExistence type="predicted"/>
<dbReference type="Proteomes" id="UP000269872">
    <property type="component" value="Unassembled WGS sequence"/>
</dbReference>
<sequence>MHCDIQILDAEDNPWFIGQRDFPIEMIFKLAAERLPMAQEMGLNMMQGAIPTFGKELAKIAKQGGSEDEIDKAVFELLLVTVVVEQCMGIEEHVLANRNFNFVIFENGGVRYDRIDAEPI</sequence>
<comment type="caution">
    <text evidence="1">The sequence shown here is derived from an EMBL/GenBank/DDBJ whole genome shotgun (WGS) entry which is preliminary data.</text>
</comment>
<name>A0A3M6F751_9PSED</name>
<accession>A0A3M6F751</accession>
<evidence type="ECO:0000313" key="2">
    <source>
        <dbReference type="Proteomes" id="UP000269872"/>
    </source>
</evidence>
<reference evidence="1 2" key="1">
    <citation type="submission" date="2018-08" db="EMBL/GenBank/DDBJ databases">
        <title>Recombination of ecologically and evolutionarily significant loci maintains genetic cohesion in the Pseudomonas syringae species complex.</title>
        <authorList>
            <person name="Dillon M."/>
            <person name="Thakur S."/>
            <person name="Almeida R.N.D."/>
            <person name="Weir B.S."/>
            <person name="Guttman D.S."/>
        </authorList>
    </citation>
    <scope>NUCLEOTIDE SEQUENCE [LARGE SCALE GENOMIC DNA]</scope>
    <source>
        <strain evidence="1 2">ICMP 7496</strain>
    </source>
</reference>
<protein>
    <submittedName>
        <fullName evidence="1">Uncharacterized protein</fullName>
    </submittedName>
</protein>
<gene>
    <name evidence="1" type="ORF">ALP05_200130</name>
</gene>
<dbReference type="RefSeq" id="WP_117146069.1">
    <property type="nucleotide sequence ID" value="NZ_RBUY01000076.1"/>
</dbReference>
<dbReference type="EMBL" id="RBUY01000076">
    <property type="protein sequence ID" value="RMV76067.1"/>
    <property type="molecule type" value="Genomic_DNA"/>
</dbReference>
<evidence type="ECO:0000313" key="1">
    <source>
        <dbReference type="EMBL" id="RMV76067.1"/>
    </source>
</evidence>
<dbReference type="AlphaFoldDB" id="A0A3M6F751"/>